<dbReference type="InterPro" id="IPR011333">
    <property type="entry name" value="SKP1/BTB/POZ_sf"/>
</dbReference>
<dbReference type="Gene3D" id="3.30.710.10">
    <property type="entry name" value="Potassium Channel Kv1.1, Chain A"/>
    <property type="match status" value="1"/>
</dbReference>
<accession>A0A9P3FJM4</accession>
<keyword evidence="4" id="KW-1185">Reference proteome</keyword>
<dbReference type="AlphaFoldDB" id="A0A9P3FJM4"/>
<dbReference type="OrthoDB" id="6359816at2759"/>
<dbReference type="EMBL" id="BOLY01000005">
    <property type="protein sequence ID" value="GIZ45090.1"/>
    <property type="molecule type" value="Genomic_DNA"/>
</dbReference>
<dbReference type="Pfam" id="PF00651">
    <property type="entry name" value="BTB"/>
    <property type="match status" value="1"/>
</dbReference>
<dbReference type="RefSeq" id="XP_044659577.1">
    <property type="nucleotide sequence ID" value="XM_044803642.1"/>
</dbReference>
<comment type="caution">
    <text evidence="3">The sequence shown here is derived from an EMBL/GenBank/DDBJ whole genome shotgun (WGS) entry which is preliminary data.</text>
</comment>
<evidence type="ECO:0000313" key="4">
    <source>
        <dbReference type="Proteomes" id="UP000825890"/>
    </source>
</evidence>
<gene>
    <name evidence="3" type="ORF">CKM354_000827300</name>
</gene>
<dbReference type="InterPro" id="IPR000210">
    <property type="entry name" value="BTB/POZ_dom"/>
</dbReference>
<feature type="domain" description="BTB" evidence="2">
    <location>
        <begin position="23"/>
        <end position="85"/>
    </location>
</feature>
<dbReference type="PANTHER" id="PTHR47843:SF5">
    <property type="entry name" value="BTB_POZ DOMAIN PROTEIN"/>
    <property type="match status" value="1"/>
</dbReference>
<feature type="region of interest" description="Disordered" evidence="1">
    <location>
        <begin position="214"/>
        <end position="248"/>
    </location>
</feature>
<proteinExistence type="predicted"/>
<dbReference type="SMART" id="SM00225">
    <property type="entry name" value="BTB"/>
    <property type="match status" value="1"/>
</dbReference>
<dbReference type="SUPFAM" id="SSF54695">
    <property type="entry name" value="POZ domain"/>
    <property type="match status" value="1"/>
</dbReference>
<dbReference type="PROSITE" id="PS50097">
    <property type="entry name" value="BTB"/>
    <property type="match status" value="1"/>
</dbReference>
<feature type="compositionally biased region" description="Acidic residues" evidence="1">
    <location>
        <begin position="216"/>
        <end position="231"/>
    </location>
</feature>
<evidence type="ECO:0000313" key="3">
    <source>
        <dbReference type="EMBL" id="GIZ45090.1"/>
    </source>
</evidence>
<sequence length="248" mass="27582">MTDYPGNLLKVGLKDMLASGLYSDLTIDCRGTTFGVHKLVLHTQSKYFKKLLAGGFKEGVAASNISRLPLDEDPNIFSVVIKHLYQFVYNDSGRGDTAPVPFAVLVYAAADMYDIEPLRTQAAKRLKDTIDPNDIDTFIETIHAIDENTADQVLWDIVIPVIKSNMGPLLQHERFREMLHDMKELNYRLLAMLDPAAGVIGFGKEQLVASFATSDMGDENEGDEDEDDEWDPYSLGRMSGHGPGRRLG</sequence>
<dbReference type="GeneID" id="68293848"/>
<dbReference type="PANTHER" id="PTHR47843">
    <property type="entry name" value="BTB DOMAIN-CONTAINING PROTEIN-RELATED"/>
    <property type="match status" value="1"/>
</dbReference>
<organism evidence="3 4">
    <name type="scientific">Cercospora kikuchii</name>
    <dbReference type="NCBI Taxonomy" id="84275"/>
    <lineage>
        <taxon>Eukaryota</taxon>
        <taxon>Fungi</taxon>
        <taxon>Dikarya</taxon>
        <taxon>Ascomycota</taxon>
        <taxon>Pezizomycotina</taxon>
        <taxon>Dothideomycetes</taxon>
        <taxon>Dothideomycetidae</taxon>
        <taxon>Mycosphaerellales</taxon>
        <taxon>Mycosphaerellaceae</taxon>
        <taxon>Cercospora</taxon>
    </lineage>
</organism>
<evidence type="ECO:0000259" key="2">
    <source>
        <dbReference type="PROSITE" id="PS50097"/>
    </source>
</evidence>
<protein>
    <recommendedName>
        <fullName evidence="2">BTB domain-containing protein</fullName>
    </recommendedName>
</protein>
<name>A0A9P3FJM4_9PEZI</name>
<dbReference type="Proteomes" id="UP000825890">
    <property type="component" value="Unassembled WGS sequence"/>
</dbReference>
<reference evidence="3 4" key="1">
    <citation type="submission" date="2021-01" db="EMBL/GenBank/DDBJ databases">
        <title>Cercospora kikuchii MAFF 305040 whole genome shotgun sequence.</title>
        <authorList>
            <person name="Kashiwa T."/>
            <person name="Suzuki T."/>
        </authorList>
    </citation>
    <scope>NUCLEOTIDE SEQUENCE [LARGE SCALE GENOMIC DNA]</scope>
    <source>
        <strain evidence="3 4">MAFF 305040</strain>
    </source>
</reference>
<evidence type="ECO:0000256" key="1">
    <source>
        <dbReference type="SAM" id="MobiDB-lite"/>
    </source>
</evidence>